<dbReference type="EMBL" id="CP011770">
    <property type="protein sequence ID" value="AKM09982.1"/>
    <property type="molecule type" value="Genomic_DNA"/>
</dbReference>
<dbReference type="PANTHER" id="PTHR48100">
    <property type="entry name" value="BROAD-SPECIFICITY PHOSPHATASE YOR283W-RELATED"/>
    <property type="match status" value="1"/>
</dbReference>
<evidence type="ECO:0000313" key="1">
    <source>
        <dbReference type="EMBL" id="AKM09982.1"/>
    </source>
</evidence>
<proteinExistence type="predicted"/>
<dbReference type="STRING" id="1348774.AB433_08335"/>
<dbReference type="AlphaFoldDB" id="A0A0G3XFK4"/>
<dbReference type="GO" id="GO:0016791">
    <property type="term" value="F:phosphatase activity"/>
    <property type="evidence" value="ECO:0007669"/>
    <property type="project" value="TreeGrafter"/>
</dbReference>
<dbReference type="OrthoDB" id="5449373at2"/>
<dbReference type="CDD" id="cd07067">
    <property type="entry name" value="HP_PGM_like"/>
    <property type="match status" value="1"/>
</dbReference>
<dbReference type="SUPFAM" id="SSF53254">
    <property type="entry name" value="Phosphoglycerate mutase-like"/>
    <property type="match status" value="1"/>
</dbReference>
<evidence type="ECO:0000313" key="2">
    <source>
        <dbReference type="Proteomes" id="UP000035287"/>
    </source>
</evidence>
<dbReference type="InterPro" id="IPR050275">
    <property type="entry name" value="PGM_Phosphatase"/>
</dbReference>
<sequence length="190" mass="20488">MTSLKLHLMRHGPPLRPGLLLGHGDEPAVPGSQAFLVSRSKALHFDAVATSDLERAKAGAAAIARARGIAFALDPRWRELHFGAWDGLDPAAIEQGQLQSFWSDPDANPPPSGERWGELKERVSSAISAIGGSTLVVTHGGAMRAAISVLTGLDHRGVWAFDLPYGAVVSLRIWRESGAKMTRARRCRDR</sequence>
<dbReference type="Gene3D" id="3.40.50.1240">
    <property type="entry name" value="Phosphoglycerate mutase-like"/>
    <property type="match status" value="1"/>
</dbReference>
<dbReference type="GO" id="GO:0005737">
    <property type="term" value="C:cytoplasm"/>
    <property type="evidence" value="ECO:0007669"/>
    <property type="project" value="TreeGrafter"/>
</dbReference>
<protein>
    <submittedName>
        <fullName evidence="1">Phosphoglycerate mutase</fullName>
    </submittedName>
</protein>
<reference evidence="1 2" key="1">
    <citation type="submission" date="2015-06" db="EMBL/GenBank/DDBJ databases">
        <authorList>
            <person name="Zeng Y."/>
            <person name="Huang Y."/>
        </authorList>
    </citation>
    <scope>NUCLEOTIDE SEQUENCE [LARGE SCALE GENOMIC DNA]</scope>
    <source>
        <strain evidence="1 2">PQ-2</strain>
    </source>
</reference>
<dbReference type="PATRIC" id="fig|1348774.3.peg.1748"/>
<dbReference type="Proteomes" id="UP000035287">
    <property type="component" value="Chromosome"/>
</dbReference>
<dbReference type="KEGG" id="cna:AB433_08335"/>
<dbReference type="PANTHER" id="PTHR48100:SF1">
    <property type="entry name" value="HISTIDINE PHOSPHATASE FAMILY PROTEIN-RELATED"/>
    <property type="match status" value="1"/>
</dbReference>
<dbReference type="RefSeq" id="WP_047820662.1">
    <property type="nucleotide sequence ID" value="NZ_CP011770.1"/>
</dbReference>
<organism evidence="1 2">
    <name type="scientific">Croceicoccus naphthovorans</name>
    <dbReference type="NCBI Taxonomy" id="1348774"/>
    <lineage>
        <taxon>Bacteria</taxon>
        <taxon>Pseudomonadati</taxon>
        <taxon>Pseudomonadota</taxon>
        <taxon>Alphaproteobacteria</taxon>
        <taxon>Sphingomonadales</taxon>
        <taxon>Erythrobacteraceae</taxon>
        <taxon>Croceicoccus</taxon>
    </lineage>
</organism>
<dbReference type="SMART" id="SM00855">
    <property type="entry name" value="PGAM"/>
    <property type="match status" value="1"/>
</dbReference>
<dbReference type="InterPro" id="IPR013078">
    <property type="entry name" value="His_Pase_superF_clade-1"/>
</dbReference>
<dbReference type="Pfam" id="PF00300">
    <property type="entry name" value="His_Phos_1"/>
    <property type="match status" value="1"/>
</dbReference>
<dbReference type="InterPro" id="IPR029033">
    <property type="entry name" value="His_PPase_superfam"/>
</dbReference>
<gene>
    <name evidence="1" type="ORF">AB433_08335</name>
</gene>
<name>A0A0G3XFK4_9SPHN</name>
<accession>A0A0G3XFK4</accession>
<keyword evidence="2" id="KW-1185">Reference proteome</keyword>